<comment type="similarity">
    <text evidence="1">Belongs to the PI3/PI4-kinase family. Type III PI4K subfamily.</text>
</comment>
<dbReference type="GO" id="GO:0048015">
    <property type="term" value="P:phosphatidylinositol-mediated signaling"/>
    <property type="evidence" value="ECO:0007669"/>
    <property type="project" value="TreeGrafter"/>
</dbReference>
<dbReference type="InterPro" id="IPR015433">
    <property type="entry name" value="PI3/4_kinase"/>
</dbReference>
<dbReference type="PANTHER" id="PTHR10048">
    <property type="entry name" value="PHOSPHATIDYLINOSITOL KINASE"/>
    <property type="match status" value="1"/>
</dbReference>
<evidence type="ECO:0000256" key="1">
    <source>
        <dbReference type="ARBA" id="ARBA00006209"/>
    </source>
</evidence>
<dbReference type="Gene3D" id="1.10.1070.11">
    <property type="entry name" value="Phosphatidylinositol 3-/4-kinase, catalytic domain"/>
    <property type="match status" value="1"/>
</dbReference>
<dbReference type="GO" id="GO:0005886">
    <property type="term" value="C:plasma membrane"/>
    <property type="evidence" value="ECO:0007669"/>
    <property type="project" value="TreeGrafter"/>
</dbReference>
<dbReference type="SUPFAM" id="SSF56112">
    <property type="entry name" value="Protein kinase-like (PK-like)"/>
    <property type="match status" value="1"/>
</dbReference>
<dbReference type="PROSITE" id="PS50290">
    <property type="entry name" value="PI3_4_KINASE_3"/>
    <property type="match status" value="1"/>
</dbReference>
<evidence type="ECO:0000256" key="3">
    <source>
        <dbReference type="ARBA" id="ARBA00022777"/>
    </source>
</evidence>
<dbReference type="GO" id="GO:0035005">
    <property type="term" value="F:1-phosphatidylinositol-4-phosphate 3-kinase activity"/>
    <property type="evidence" value="ECO:0007669"/>
    <property type="project" value="TreeGrafter"/>
</dbReference>
<protein>
    <recommendedName>
        <fullName evidence="4">PI3K/PI4K catalytic domain-containing protein</fullName>
    </recommendedName>
</protein>
<keyword evidence="6" id="KW-1185">Reference proteome</keyword>
<proteinExistence type="inferred from homology"/>
<reference evidence="5" key="1">
    <citation type="submission" date="2025-08" db="UniProtKB">
        <authorList>
            <consortium name="Ensembl"/>
        </authorList>
    </citation>
    <scope>IDENTIFICATION</scope>
</reference>
<sequence>VVFQTLLVMDSIWKEKGLDFNLVPYGCISTGFNIMIRMIEIVRNAITFASVQRSQGGVAGAFKNNALYDWLERKCPFQEKVKVLNSCAGYCVATYVLGTGDRHNDNIMITDQGNLFHIDFGHILERVPFVLTPEFLYVMGRVKGRPTLPVHGPACINAYLSLRAQSRLLVTLFSLMLLTGIPELSMSQDMRYLLTALQQDQGEEEARNHFLQQIALCEQKGWTVQANWWFHMMAGIK</sequence>
<keyword evidence="2" id="KW-0808">Transferase</keyword>
<dbReference type="Pfam" id="PF00454">
    <property type="entry name" value="PI3_PI4_kinase"/>
    <property type="match status" value="1"/>
</dbReference>
<evidence type="ECO:0000259" key="4">
    <source>
        <dbReference type="PROSITE" id="PS50290"/>
    </source>
</evidence>
<dbReference type="GO" id="GO:0016477">
    <property type="term" value="P:cell migration"/>
    <property type="evidence" value="ECO:0007669"/>
    <property type="project" value="TreeGrafter"/>
</dbReference>
<name>A0A673LKJ9_9TELE</name>
<evidence type="ECO:0000313" key="5">
    <source>
        <dbReference type="Ensembl" id="ENSSRHP00000078841.1"/>
    </source>
</evidence>
<evidence type="ECO:0000313" key="6">
    <source>
        <dbReference type="Proteomes" id="UP000472270"/>
    </source>
</evidence>
<dbReference type="AlphaFoldDB" id="A0A673LKJ9"/>
<organism evidence="5 6">
    <name type="scientific">Sinocyclocheilus rhinocerous</name>
    <dbReference type="NCBI Taxonomy" id="307959"/>
    <lineage>
        <taxon>Eukaryota</taxon>
        <taxon>Metazoa</taxon>
        <taxon>Chordata</taxon>
        <taxon>Craniata</taxon>
        <taxon>Vertebrata</taxon>
        <taxon>Euteleostomi</taxon>
        <taxon>Actinopterygii</taxon>
        <taxon>Neopterygii</taxon>
        <taxon>Teleostei</taxon>
        <taxon>Ostariophysi</taxon>
        <taxon>Cypriniformes</taxon>
        <taxon>Cyprinidae</taxon>
        <taxon>Cyprininae</taxon>
        <taxon>Sinocyclocheilus</taxon>
    </lineage>
</organism>
<dbReference type="InterPro" id="IPR036940">
    <property type="entry name" value="PI3/4_kinase_cat_sf"/>
</dbReference>
<dbReference type="InterPro" id="IPR000403">
    <property type="entry name" value="PI3/4_kinase_cat_dom"/>
</dbReference>
<dbReference type="InterPro" id="IPR011009">
    <property type="entry name" value="Kinase-like_dom_sf"/>
</dbReference>
<dbReference type="GO" id="GO:0016303">
    <property type="term" value="F:1-phosphatidylinositol-3-kinase activity"/>
    <property type="evidence" value="ECO:0007669"/>
    <property type="project" value="TreeGrafter"/>
</dbReference>
<accession>A0A673LKJ9</accession>
<dbReference type="GO" id="GO:0005944">
    <property type="term" value="C:phosphatidylinositol 3-kinase complex, class IB"/>
    <property type="evidence" value="ECO:0007669"/>
    <property type="project" value="TreeGrafter"/>
</dbReference>
<dbReference type="GO" id="GO:0005943">
    <property type="term" value="C:phosphatidylinositol 3-kinase complex, class IA"/>
    <property type="evidence" value="ECO:0007669"/>
    <property type="project" value="TreeGrafter"/>
</dbReference>
<dbReference type="SMART" id="SM00146">
    <property type="entry name" value="PI3Kc"/>
    <property type="match status" value="1"/>
</dbReference>
<dbReference type="GO" id="GO:0043491">
    <property type="term" value="P:phosphatidylinositol 3-kinase/protein kinase B signal transduction"/>
    <property type="evidence" value="ECO:0007669"/>
    <property type="project" value="TreeGrafter"/>
</dbReference>
<evidence type="ECO:0000256" key="2">
    <source>
        <dbReference type="ARBA" id="ARBA00022679"/>
    </source>
</evidence>
<dbReference type="PANTHER" id="PTHR10048:SF99">
    <property type="entry name" value="PHOSPHATIDYLINOSITOL 4,5-BISPHOSPHATE 3-KINASE CATALYTIC SUBUNIT GAMMA ISOFORM"/>
    <property type="match status" value="1"/>
</dbReference>
<dbReference type="GO" id="GO:0005737">
    <property type="term" value="C:cytoplasm"/>
    <property type="evidence" value="ECO:0007669"/>
    <property type="project" value="TreeGrafter"/>
</dbReference>
<reference evidence="5" key="2">
    <citation type="submission" date="2025-09" db="UniProtKB">
        <authorList>
            <consortium name="Ensembl"/>
        </authorList>
    </citation>
    <scope>IDENTIFICATION</scope>
</reference>
<keyword evidence="3" id="KW-0418">Kinase</keyword>
<dbReference type="Proteomes" id="UP000472270">
    <property type="component" value="Unassembled WGS sequence"/>
</dbReference>
<dbReference type="Gene3D" id="3.30.1010.10">
    <property type="entry name" value="Phosphatidylinositol 3-kinase Catalytic Subunit, Chain A, domain 4"/>
    <property type="match status" value="1"/>
</dbReference>
<feature type="domain" description="PI3K/PI4K catalytic" evidence="4">
    <location>
        <begin position="1"/>
        <end position="222"/>
    </location>
</feature>
<dbReference type="Ensembl" id="ENSSRHT00000080980.1">
    <property type="protein sequence ID" value="ENSSRHP00000078841.1"/>
    <property type="gene ID" value="ENSSRHG00000039113.1"/>
</dbReference>